<dbReference type="Gene3D" id="3.20.80.10">
    <property type="entry name" value="Regulatory factor, effector binding domain"/>
    <property type="match status" value="1"/>
</dbReference>
<sequence length="281" mass="32470">MRMIEGFNKTIDYIESVMKDKIDEKRILELSGYSYAMFRRIFSILTETTLSEYIRARKLTEAAKKIRETDEKIIEIAFEYGYDSPDSFGLAFKNFHGYTPSEVRKGKPFRAVSRVRLMLTVKGGNNMNITIQKKEAFKVAGINAKNIEPSSCPEVWKELFSKYSPEKLENLGNGQSYGICHDMKNTKKINYMACYDVRDIEKAEEMGLEIVEVAAAEYAVVELTGKIPDSIHAGWKYLFEVFFPEQGYRHSGKPDFEVYSEGDMYSETYKMELWVPIVKEL</sequence>
<dbReference type="Pfam" id="PF06445">
    <property type="entry name" value="GyrI-like"/>
    <property type="match status" value="1"/>
</dbReference>
<dbReference type="InterPro" id="IPR011256">
    <property type="entry name" value="Reg_factor_effector_dom_sf"/>
</dbReference>
<keyword evidence="3" id="KW-0804">Transcription</keyword>
<evidence type="ECO:0000256" key="2">
    <source>
        <dbReference type="ARBA" id="ARBA00023125"/>
    </source>
</evidence>
<dbReference type="InterPro" id="IPR010499">
    <property type="entry name" value="AraC_E-bd"/>
</dbReference>
<dbReference type="SUPFAM" id="SSF46689">
    <property type="entry name" value="Homeodomain-like"/>
    <property type="match status" value="1"/>
</dbReference>
<evidence type="ECO:0000313" key="6">
    <source>
        <dbReference type="Proteomes" id="UP000321944"/>
    </source>
</evidence>
<protein>
    <submittedName>
        <fullName evidence="5">Transcriptional activator, AraC family</fullName>
    </submittedName>
</protein>
<dbReference type="InterPro" id="IPR050959">
    <property type="entry name" value="MarA-like"/>
</dbReference>
<accession>A0A510KRW4</accession>
<proteinExistence type="predicted"/>
<organism evidence="5 6">
    <name type="scientific">Leptotrichia wadei</name>
    <dbReference type="NCBI Taxonomy" id="157687"/>
    <lineage>
        <taxon>Bacteria</taxon>
        <taxon>Fusobacteriati</taxon>
        <taxon>Fusobacteriota</taxon>
        <taxon>Fusobacteriia</taxon>
        <taxon>Fusobacteriales</taxon>
        <taxon>Leptotrichiaceae</taxon>
        <taxon>Leptotrichia</taxon>
    </lineage>
</organism>
<dbReference type="PRINTS" id="PR00032">
    <property type="entry name" value="HTHARAC"/>
</dbReference>
<dbReference type="RefSeq" id="WP_147003185.1">
    <property type="nucleotide sequence ID" value="NZ_AP019841.1"/>
</dbReference>
<dbReference type="PANTHER" id="PTHR47504:SF5">
    <property type="entry name" value="RIGHT ORIGIN-BINDING PROTEIN"/>
    <property type="match status" value="1"/>
</dbReference>
<dbReference type="InterPro" id="IPR020449">
    <property type="entry name" value="Tscrpt_reg_AraC-type_HTH"/>
</dbReference>
<dbReference type="SUPFAM" id="SSF55136">
    <property type="entry name" value="Probable bacterial effector-binding domain"/>
    <property type="match status" value="1"/>
</dbReference>
<dbReference type="InterPro" id="IPR029442">
    <property type="entry name" value="GyrI-like"/>
</dbReference>
<dbReference type="SMART" id="SM00871">
    <property type="entry name" value="AraC_E_bind"/>
    <property type="match status" value="1"/>
</dbReference>
<keyword evidence="1" id="KW-0805">Transcription regulation</keyword>
<evidence type="ECO:0000256" key="3">
    <source>
        <dbReference type="ARBA" id="ARBA00023163"/>
    </source>
</evidence>
<reference evidence="5 6" key="1">
    <citation type="submission" date="2019-07" db="EMBL/GenBank/DDBJ databases">
        <title>Complete Genome Sequence of Leptotrichia wadei Strain JMUB3936.</title>
        <authorList>
            <person name="Watanabe S."/>
            <person name="Cui L."/>
        </authorList>
    </citation>
    <scope>NUCLEOTIDE SEQUENCE [LARGE SCALE GENOMIC DNA]</scope>
    <source>
        <strain evidence="5 6">JMUB3936</strain>
    </source>
</reference>
<evidence type="ECO:0000256" key="1">
    <source>
        <dbReference type="ARBA" id="ARBA00023015"/>
    </source>
</evidence>
<dbReference type="PROSITE" id="PS00041">
    <property type="entry name" value="HTH_ARAC_FAMILY_1"/>
    <property type="match status" value="1"/>
</dbReference>
<dbReference type="InterPro" id="IPR018060">
    <property type="entry name" value="HTH_AraC"/>
</dbReference>
<dbReference type="GO" id="GO:0043565">
    <property type="term" value="F:sequence-specific DNA binding"/>
    <property type="evidence" value="ECO:0007669"/>
    <property type="project" value="InterPro"/>
</dbReference>
<dbReference type="AlphaFoldDB" id="A0A510KRW4"/>
<dbReference type="Pfam" id="PF12833">
    <property type="entry name" value="HTH_18"/>
    <property type="match status" value="1"/>
</dbReference>
<dbReference type="Proteomes" id="UP000321944">
    <property type="component" value="Chromosome"/>
</dbReference>
<dbReference type="InterPro" id="IPR009057">
    <property type="entry name" value="Homeodomain-like_sf"/>
</dbReference>
<dbReference type="GO" id="GO:0003700">
    <property type="term" value="F:DNA-binding transcription factor activity"/>
    <property type="evidence" value="ECO:0007669"/>
    <property type="project" value="InterPro"/>
</dbReference>
<dbReference type="PROSITE" id="PS01124">
    <property type="entry name" value="HTH_ARAC_FAMILY_2"/>
    <property type="match status" value="1"/>
</dbReference>
<dbReference type="EMBL" id="AP019841">
    <property type="protein sequence ID" value="BBM54354.1"/>
    <property type="molecule type" value="Genomic_DNA"/>
</dbReference>
<dbReference type="SMART" id="SM00342">
    <property type="entry name" value="HTH_ARAC"/>
    <property type="match status" value="1"/>
</dbReference>
<feature type="domain" description="HTH araC/xylS-type" evidence="4">
    <location>
        <begin position="8"/>
        <end position="106"/>
    </location>
</feature>
<dbReference type="Gene3D" id="1.10.10.60">
    <property type="entry name" value="Homeodomain-like"/>
    <property type="match status" value="2"/>
</dbReference>
<gene>
    <name evidence="5" type="ORF">JMUB3936_0638</name>
</gene>
<evidence type="ECO:0000259" key="4">
    <source>
        <dbReference type="PROSITE" id="PS01124"/>
    </source>
</evidence>
<dbReference type="PANTHER" id="PTHR47504">
    <property type="entry name" value="RIGHT ORIGIN-BINDING PROTEIN"/>
    <property type="match status" value="1"/>
</dbReference>
<keyword evidence="2" id="KW-0238">DNA-binding</keyword>
<dbReference type="InterPro" id="IPR018062">
    <property type="entry name" value="HTH_AraC-typ_CS"/>
</dbReference>
<name>A0A510KRW4_9FUSO</name>
<evidence type="ECO:0000313" key="5">
    <source>
        <dbReference type="EMBL" id="BBM54354.1"/>
    </source>
</evidence>
<dbReference type="OrthoDB" id="9801123at2"/>